<dbReference type="Proteomes" id="UP001589619">
    <property type="component" value="Unassembled WGS sequence"/>
</dbReference>
<organism evidence="2 3">
    <name type="scientific">Paenibacillus hodogayensis</name>
    <dbReference type="NCBI Taxonomy" id="279208"/>
    <lineage>
        <taxon>Bacteria</taxon>
        <taxon>Bacillati</taxon>
        <taxon>Bacillota</taxon>
        <taxon>Bacilli</taxon>
        <taxon>Bacillales</taxon>
        <taxon>Paenibacillaceae</taxon>
        <taxon>Paenibacillus</taxon>
    </lineage>
</organism>
<sequence>MALKKALILVDRGNKSKNEQIEVLFNPSEYGLETSNHYNWQKVPGLSMPIGQFVTGNTSTLTFDLFFDTYEKQTDVREYTRKISGLLDVEKELHAPPVCRFVWGSLDFKGIVQKVTQTFTMFLDTGIPVRAKLKVTFNSWYTKKEQLQTIPRHSADRTKQKMLKQGEELWMVAAEEYQDPTLWREIAKANRIDNPARLQTGRSITVPRLD</sequence>
<dbReference type="InterPro" id="IPR045361">
    <property type="entry name" value="CIS_tube_prot_N"/>
</dbReference>
<dbReference type="EMBL" id="JBHMAG010000018">
    <property type="protein sequence ID" value="MFB9755800.1"/>
    <property type="molecule type" value="Genomic_DNA"/>
</dbReference>
<reference evidence="2 3" key="1">
    <citation type="submission" date="2024-09" db="EMBL/GenBank/DDBJ databases">
        <authorList>
            <person name="Sun Q."/>
            <person name="Mori K."/>
        </authorList>
    </citation>
    <scope>NUCLEOTIDE SEQUENCE [LARGE SCALE GENOMIC DNA]</scope>
    <source>
        <strain evidence="2 3">JCM 12520</strain>
    </source>
</reference>
<dbReference type="InterPro" id="IPR036779">
    <property type="entry name" value="LysM_dom_sf"/>
</dbReference>
<evidence type="ECO:0000313" key="3">
    <source>
        <dbReference type="Proteomes" id="UP001589619"/>
    </source>
</evidence>
<dbReference type="InterPro" id="IPR018392">
    <property type="entry name" value="LysM"/>
</dbReference>
<name>A0ABV5W5E9_9BACL</name>
<proteinExistence type="predicted"/>
<dbReference type="RefSeq" id="WP_344908863.1">
    <property type="nucleotide sequence ID" value="NZ_BAAAYO010000006.1"/>
</dbReference>
<accession>A0ABV5W5E9</accession>
<comment type="caution">
    <text evidence="2">The sequence shown here is derived from an EMBL/GenBank/DDBJ whole genome shotgun (WGS) entry which is preliminary data.</text>
</comment>
<evidence type="ECO:0000313" key="2">
    <source>
        <dbReference type="EMBL" id="MFB9755800.1"/>
    </source>
</evidence>
<gene>
    <name evidence="2" type="ORF">ACFFNY_29820</name>
</gene>
<dbReference type="Gene3D" id="3.10.350.10">
    <property type="entry name" value="LysM domain"/>
    <property type="match status" value="1"/>
</dbReference>
<keyword evidence="3" id="KW-1185">Reference proteome</keyword>
<evidence type="ECO:0000259" key="1">
    <source>
        <dbReference type="PROSITE" id="PS51782"/>
    </source>
</evidence>
<dbReference type="Pfam" id="PF19266">
    <property type="entry name" value="CIS_tube"/>
    <property type="match status" value="1"/>
</dbReference>
<protein>
    <submittedName>
        <fullName evidence="2">Peptidoglycan-binding protein</fullName>
    </submittedName>
</protein>
<feature type="domain" description="LysM" evidence="1">
    <location>
        <begin position="159"/>
        <end position="206"/>
    </location>
</feature>
<dbReference type="PROSITE" id="PS51782">
    <property type="entry name" value="LYSM"/>
    <property type="match status" value="1"/>
</dbReference>